<proteinExistence type="predicted"/>
<evidence type="ECO:0000313" key="2">
    <source>
        <dbReference type="EMBL" id="GAA2783007.1"/>
    </source>
</evidence>
<gene>
    <name evidence="2" type="ORF">GCM10010521_72070</name>
</gene>
<feature type="region of interest" description="Disordered" evidence="1">
    <location>
        <begin position="26"/>
        <end position="59"/>
    </location>
</feature>
<dbReference type="EMBL" id="BAAAVM010000154">
    <property type="protein sequence ID" value="GAA2783007.1"/>
    <property type="molecule type" value="Genomic_DNA"/>
</dbReference>
<keyword evidence="3" id="KW-1185">Reference proteome</keyword>
<sequence length="73" mass="7310">MGVPLWGEPPGAGAEDVVTVVPYPRTPAADDMGARVTTGGLSVLPSRPATGGRGDGQARTAVIADRWSGEPPG</sequence>
<comment type="caution">
    <text evidence="2">The sequence shown here is derived from an EMBL/GenBank/DDBJ whole genome shotgun (WGS) entry which is preliminary data.</text>
</comment>
<accession>A0ABN3V855</accession>
<protein>
    <submittedName>
        <fullName evidence="2">Uncharacterized protein</fullName>
    </submittedName>
</protein>
<evidence type="ECO:0000313" key="3">
    <source>
        <dbReference type="Proteomes" id="UP001500893"/>
    </source>
</evidence>
<reference evidence="2 3" key="1">
    <citation type="journal article" date="2019" name="Int. J. Syst. Evol. Microbiol.">
        <title>The Global Catalogue of Microorganisms (GCM) 10K type strain sequencing project: providing services to taxonomists for standard genome sequencing and annotation.</title>
        <authorList>
            <consortium name="The Broad Institute Genomics Platform"/>
            <consortium name="The Broad Institute Genome Sequencing Center for Infectious Disease"/>
            <person name="Wu L."/>
            <person name="Ma J."/>
        </authorList>
    </citation>
    <scope>NUCLEOTIDE SEQUENCE [LARGE SCALE GENOMIC DNA]</scope>
    <source>
        <strain evidence="2 3">JCM 11574</strain>
    </source>
</reference>
<evidence type="ECO:0000256" key="1">
    <source>
        <dbReference type="SAM" id="MobiDB-lite"/>
    </source>
</evidence>
<organism evidence="2 3">
    <name type="scientific">Streptomyces rameus</name>
    <dbReference type="NCBI Taxonomy" id="68261"/>
    <lineage>
        <taxon>Bacteria</taxon>
        <taxon>Bacillati</taxon>
        <taxon>Actinomycetota</taxon>
        <taxon>Actinomycetes</taxon>
        <taxon>Kitasatosporales</taxon>
        <taxon>Streptomycetaceae</taxon>
        <taxon>Streptomyces</taxon>
    </lineage>
</organism>
<dbReference type="Proteomes" id="UP001500893">
    <property type="component" value="Unassembled WGS sequence"/>
</dbReference>
<name>A0ABN3V855_9ACTN</name>